<evidence type="ECO:0000256" key="6">
    <source>
        <dbReference type="SAM" id="Phobius"/>
    </source>
</evidence>
<dbReference type="InterPro" id="IPR050640">
    <property type="entry name" value="Bact_2-comp_sensor_kinase"/>
</dbReference>
<keyword evidence="6" id="KW-1133">Transmembrane helix</keyword>
<keyword evidence="4" id="KW-0808">Transferase</keyword>
<dbReference type="InterPro" id="IPR036890">
    <property type="entry name" value="HATPase_C_sf"/>
</dbReference>
<dbReference type="RefSeq" id="WP_232182551.1">
    <property type="nucleotide sequence ID" value="NZ_JAIOAP010000001.1"/>
</dbReference>
<gene>
    <name evidence="8" type="ORF">QJS35_01465</name>
</gene>
<comment type="subcellular location">
    <subcellularLocation>
        <location evidence="1">Cell membrane</location>
        <topology evidence="1">Multi-pass membrane protein</topology>
    </subcellularLocation>
</comment>
<dbReference type="PANTHER" id="PTHR34220:SF7">
    <property type="entry name" value="SENSOR HISTIDINE KINASE YPDA"/>
    <property type="match status" value="1"/>
</dbReference>
<keyword evidence="9" id="KW-1185">Reference proteome</keyword>
<evidence type="ECO:0000256" key="2">
    <source>
        <dbReference type="ARBA" id="ARBA00022475"/>
    </source>
</evidence>
<feature type="transmembrane region" description="Helical" evidence="6">
    <location>
        <begin position="315"/>
        <end position="336"/>
    </location>
</feature>
<dbReference type="Pfam" id="PF06580">
    <property type="entry name" value="His_kinase"/>
    <property type="match status" value="1"/>
</dbReference>
<reference evidence="8 9" key="1">
    <citation type="journal article" date="2023" name="Genome Announc.">
        <title>Pan-Genome Analyses of the Genus Cohnella and Proposal of the Novel Species Cohnella silvisoli sp. nov., Isolated from Forest Soil.</title>
        <authorList>
            <person name="Wang C."/>
            <person name="Mao L."/>
            <person name="Bao G."/>
            <person name="Zhu H."/>
        </authorList>
    </citation>
    <scope>NUCLEOTIDE SEQUENCE [LARGE SCALE GENOMIC DNA]</scope>
    <source>
        <strain evidence="8 9">NL03-T5-1</strain>
    </source>
</reference>
<dbReference type="CDD" id="cd06225">
    <property type="entry name" value="HAMP"/>
    <property type="match status" value="1"/>
</dbReference>
<proteinExistence type="predicted"/>
<dbReference type="Gene3D" id="6.10.340.10">
    <property type="match status" value="1"/>
</dbReference>
<dbReference type="InterPro" id="IPR003660">
    <property type="entry name" value="HAMP_dom"/>
</dbReference>
<feature type="transmembrane region" description="Helical" evidence="6">
    <location>
        <begin position="32"/>
        <end position="51"/>
    </location>
</feature>
<dbReference type="GO" id="GO:0016301">
    <property type="term" value="F:kinase activity"/>
    <property type="evidence" value="ECO:0007669"/>
    <property type="project" value="UniProtKB-KW"/>
</dbReference>
<evidence type="ECO:0000256" key="5">
    <source>
        <dbReference type="ARBA" id="ARBA00023136"/>
    </source>
</evidence>
<evidence type="ECO:0000256" key="4">
    <source>
        <dbReference type="ARBA" id="ARBA00022679"/>
    </source>
</evidence>
<evidence type="ECO:0000313" key="9">
    <source>
        <dbReference type="Proteomes" id="UP001493487"/>
    </source>
</evidence>
<dbReference type="PROSITE" id="PS50885">
    <property type="entry name" value="HAMP"/>
    <property type="match status" value="1"/>
</dbReference>
<feature type="domain" description="HAMP" evidence="7">
    <location>
        <begin position="337"/>
        <end position="389"/>
    </location>
</feature>
<dbReference type="EMBL" id="JASKHM010000001">
    <property type="protein sequence ID" value="MEQ4481056.1"/>
    <property type="molecule type" value="Genomic_DNA"/>
</dbReference>
<dbReference type="SUPFAM" id="SSF55874">
    <property type="entry name" value="ATPase domain of HSP90 chaperone/DNA topoisomerase II/histidine kinase"/>
    <property type="match status" value="1"/>
</dbReference>
<keyword evidence="8" id="KW-0418">Kinase</keyword>
<evidence type="ECO:0000313" key="8">
    <source>
        <dbReference type="EMBL" id="MEQ4481056.1"/>
    </source>
</evidence>
<protein>
    <submittedName>
        <fullName evidence="8">Histidine kinase</fullName>
    </submittedName>
</protein>
<dbReference type="InterPro" id="IPR010559">
    <property type="entry name" value="Sig_transdc_His_kin_internal"/>
</dbReference>
<accession>A0ABV1KLU4</accession>
<dbReference type="SUPFAM" id="SSF158472">
    <property type="entry name" value="HAMP domain-like"/>
    <property type="match status" value="1"/>
</dbReference>
<dbReference type="Proteomes" id="UP001493487">
    <property type="component" value="Unassembled WGS sequence"/>
</dbReference>
<keyword evidence="3" id="KW-0597">Phosphoprotein</keyword>
<dbReference type="PANTHER" id="PTHR34220">
    <property type="entry name" value="SENSOR HISTIDINE KINASE YPDA"/>
    <property type="match status" value="1"/>
</dbReference>
<keyword evidence="6" id="KW-0812">Transmembrane</keyword>
<keyword evidence="2" id="KW-1003">Cell membrane</keyword>
<evidence type="ECO:0000256" key="3">
    <source>
        <dbReference type="ARBA" id="ARBA00022553"/>
    </source>
</evidence>
<keyword evidence="5 6" id="KW-0472">Membrane</keyword>
<evidence type="ECO:0000259" key="7">
    <source>
        <dbReference type="PROSITE" id="PS50885"/>
    </source>
</evidence>
<name>A0ABV1KLU4_9BACL</name>
<comment type="caution">
    <text evidence="8">The sequence shown here is derived from an EMBL/GenBank/DDBJ whole genome shotgun (WGS) entry which is preliminary data.</text>
</comment>
<organism evidence="8 9">
    <name type="scientific">Cohnella silvisoli</name>
    <dbReference type="NCBI Taxonomy" id="2873699"/>
    <lineage>
        <taxon>Bacteria</taxon>
        <taxon>Bacillati</taxon>
        <taxon>Bacillota</taxon>
        <taxon>Bacilli</taxon>
        <taxon>Bacillales</taxon>
        <taxon>Paenibacillaceae</taxon>
        <taxon>Cohnella</taxon>
    </lineage>
</organism>
<sequence>MEREPDNEDLKQSGAIPDAPIGKFGFSWKNTVYFRLLATLIIVILPLYVIGTNLYQWGASTIKDQVTAANSSQARFYLDSLETDIRRIQALQYDTLNDEDLNELANLAGIMTDYEYSRAVDRLKQRLKAIKSSSRYIEDVTAYIHPIERSVSAVGGYREFDANRFEGGGGPGTARMTEPSGIMYQSEARVILLNAGSSMSKQNGGHFPQYSIEVKLAVRNMQEAMGDPEYSDGGFMLVDRNGQIIFNSSGTSAFAKALNTGIRGQLGNGNKGTASLRVDGKLLLAASENSAYLGMDMVRYIPADAVFKPIDNYRVWFWIFSFSALLIVLLFSYSLYSIMHRPLLKLLRAFRRLRSGDMQIRIRHNHNDDFNYLYMYFNQTVENLDVLIEQVYRQKILVQKAELKHLQAQINPHFLYNSFFILHRMIKGRDMANSLVFSRELGNYMKYITRSAAETTELANEVAHARSYAEIQAMRFSNRLRVEFAQLPDTIANKQIPRLILQPIIENAVVHGLPNKVTDAYIRVSFPSMEGAVAIVVEDNGEELTDLKMSSLRKQLEFHDDNQETTGLLNIHRRIQLKYGMESGLTVSRSEWGGLKVTQLLYVGDE</sequence>
<evidence type="ECO:0000256" key="1">
    <source>
        <dbReference type="ARBA" id="ARBA00004651"/>
    </source>
</evidence>
<dbReference type="Gene3D" id="3.30.565.10">
    <property type="entry name" value="Histidine kinase-like ATPase, C-terminal domain"/>
    <property type="match status" value="1"/>
</dbReference>